<protein>
    <submittedName>
        <fullName evidence="3">Uncharacterized protein</fullName>
    </submittedName>
</protein>
<dbReference type="AlphaFoldDB" id="A0A9P0XH03"/>
<gene>
    <name evidence="3" type="ORF">PIBRA_LOCUS10769</name>
</gene>
<comment type="caution">
    <text evidence="3">The sequence shown here is derived from an EMBL/GenBank/DDBJ whole genome shotgun (WGS) entry which is preliminary data.</text>
</comment>
<dbReference type="Proteomes" id="UP001152562">
    <property type="component" value="Unassembled WGS sequence"/>
</dbReference>
<name>A0A9P0XH03_PIEBR</name>
<evidence type="ECO:0000256" key="1">
    <source>
        <dbReference type="SAM" id="MobiDB-lite"/>
    </source>
</evidence>
<accession>A0A9P0XH03</accession>
<organism evidence="3 4">
    <name type="scientific">Pieris brassicae</name>
    <name type="common">White butterfly</name>
    <name type="synonym">Large white butterfly</name>
    <dbReference type="NCBI Taxonomy" id="7116"/>
    <lineage>
        <taxon>Eukaryota</taxon>
        <taxon>Metazoa</taxon>
        <taxon>Ecdysozoa</taxon>
        <taxon>Arthropoda</taxon>
        <taxon>Hexapoda</taxon>
        <taxon>Insecta</taxon>
        <taxon>Pterygota</taxon>
        <taxon>Neoptera</taxon>
        <taxon>Endopterygota</taxon>
        <taxon>Lepidoptera</taxon>
        <taxon>Glossata</taxon>
        <taxon>Ditrysia</taxon>
        <taxon>Papilionoidea</taxon>
        <taxon>Pieridae</taxon>
        <taxon>Pierinae</taxon>
        <taxon>Pieris</taxon>
    </lineage>
</organism>
<sequence>MARREIFICIAFTALVLANEVEDAEQKKRGASKANVLNAIPTGAQKPEYTYSIYPQNPQPAYQNPVSNTFYPNQPSQYYSNSEASQSHQATVPQTSQFVPINFVPNGGYQQKYVVQQKPGNVVTLLQPTPYPAQSIVQYPQTVLANPSNHITPHAPIFNTPHGHFNFPHYSLPSFGNPFLSHPSMLVFPQIGQYSNLGLTSPAHGVFYQPQAKPNYSTQPATGGSPNEYEKLNSHQSAAPKEDSDAQTDYIASDSNNVPNGEKVVRFSCFLQDSLVDMDIARAH</sequence>
<feature type="signal peptide" evidence="2">
    <location>
        <begin position="1"/>
        <end position="18"/>
    </location>
</feature>
<proteinExistence type="predicted"/>
<evidence type="ECO:0000313" key="3">
    <source>
        <dbReference type="EMBL" id="CAH4034603.1"/>
    </source>
</evidence>
<keyword evidence="4" id="KW-1185">Reference proteome</keyword>
<feature type="compositionally biased region" description="Polar residues" evidence="1">
    <location>
        <begin position="212"/>
        <end position="225"/>
    </location>
</feature>
<feature type="region of interest" description="Disordered" evidence="1">
    <location>
        <begin position="72"/>
        <end position="91"/>
    </location>
</feature>
<evidence type="ECO:0000256" key="2">
    <source>
        <dbReference type="SAM" id="SignalP"/>
    </source>
</evidence>
<reference evidence="3" key="1">
    <citation type="submission" date="2022-05" db="EMBL/GenBank/DDBJ databases">
        <authorList>
            <person name="Okamura Y."/>
        </authorList>
    </citation>
    <scope>NUCLEOTIDE SEQUENCE</scope>
</reference>
<dbReference type="EMBL" id="CALOZG010000042">
    <property type="protein sequence ID" value="CAH4034603.1"/>
    <property type="molecule type" value="Genomic_DNA"/>
</dbReference>
<evidence type="ECO:0000313" key="4">
    <source>
        <dbReference type="Proteomes" id="UP001152562"/>
    </source>
</evidence>
<feature type="chain" id="PRO_5040235321" evidence="2">
    <location>
        <begin position="19"/>
        <end position="284"/>
    </location>
</feature>
<feature type="region of interest" description="Disordered" evidence="1">
    <location>
        <begin position="210"/>
        <end position="257"/>
    </location>
</feature>
<keyword evidence="2" id="KW-0732">Signal</keyword>